<accession>A0AC34GKN6</accession>
<name>A0AC34GKN6_9BILA</name>
<reference evidence="2" key="1">
    <citation type="submission" date="2022-11" db="UniProtKB">
        <authorList>
            <consortium name="WormBaseParasite"/>
        </authorList>
    </citation>
    <scope>IDENTIFICATION</scope>
</reference>
<protein>
    <submittedName>
        <fullName evidence="2">USP domain-containing protein</fullName>
    </submittedName>
</protein>
<dbReference type="WBParaSite" id="ES5_v2.g30148.t1">
    <property type="protein sequence ID" value="ES5_v2.g30148.t1"/>
    <property type="gene ID" value="ES5_v2.g30148"/>
</dbReference>
<sequence>MDVRNKRYNVPIPWILPLRILEFPFLRQLTPEKIEEFPLVVDVFNYEEVIRYKLGFISFALPGHYAALIPTKNGWLLYDGMKDPEMFPLREAVSQITKFNGTINSINYFIKELPKAKTSNRKK</sequence>
<evidence type="ECO:0000313" key="1">
    <source>
        <dbReference type="Proteomes" id="UP000887579"/>
    </source>
</evidence>
<organism evidence="1 2">
    <name type="scientific">Panagrolaimus sp. ES5</name>
    <dbReference type="NCBI Taxonomy" id="591445"/>
    <lineage>
        <taxon>Eukaryota</taxon>
        <taxon>Metazoa</taxon>
        <taxon>Ecdysozoa</taxon>
        <taxon>Nematoda</taxon>
        <taxon>Chromadorea</taxon>
        <taxon>Rhabditida</taxon>
        <taxon>Tylenchina</taxon>
        <taxon>Panagrolaimomorpha</taxon>
        <taxon>Panagrolaimoidea</taxon>
        <taxon>Panagrolaimidae</taxon>
        <taxon>Panagrolaimus</taxon>
    </lineage>
</organism>
<proteinExistence type="predicted"/>
<evidence type="ECO:0000313" key="2">
    <source>
        <dbReference type="WBParaSite" id="ES5_v2.g30148.t1"/>
    </source>
</evidence>
<dbReference type="Proteomes" id="UP000887579">
    <property type="component" value="Unplaced"/>
</dbReference>